<evidence type="ECO:0000259" key="2">
    <source>
        <dbReference type="Pfam" id="PF19701"/>
    </source>
</evidence>
<dbReference type="Pfam" id="PF19701">
    <property type="entry name" value="DUF6199"/>
    <property type="match status" value="1"/>
</dbReference>
<feature type="domain" description="DUF6199" evidence="2">
    <location>
        <begin position="1"/>
        <end position="59"/>
    </location>
</feature>
<dbReference type="Proteomes" id="UP001597120">
    <property type="component" value="Unassembled WGS sequence"/>
</dbReference>
<reference evidence="4" key="1">
    <citation type="journal article" date="2019" name="Int. J. Syst. Evol. Microbiol.">
        <title>The Global Catalogue of Microorganisms (GCM) 10K type strain sequencing project: providing services to taxonomists for standard genome sequencing and annotation.</title>
        <authorList>
            <consortium name="The Broad Institute Genomics Platform"/>
            <consortium name="The Broad Institute Genome Sequencing Center for Infectious Disease"/>
            <person name="Wu L."/>
            <person name="Ma J."/>
        </authorList>
    </citation>
    <scope>NUCLEOTIDE SEQUENCE [LARGE SCALE GENOMIC DNA]</scope>
    <source>
        <strain evidence="4">CCUG 57263</strain>
    </source>
</reference>
<accession>A0ABW3D767</accession>
<protein>
    <submittedName>
        <fullName evidence="3">DUF6199 family natural product biosynthesis protein</fullName>
    </submittedName>
</protein>
<dbReference type="EMBL" id="JBHTIU010000023">
    <property type="protein sequence ID" value="MFD0868826.1"/>
    <property type="molecule type" value="Genomic_DNA"/>
</dbReference>
<evidence type="ECO:0000313" key="4">
    <source>
        <dbReference type="Proteomes" id="UP001597120"/>
    </source>
</evidence>
<name>A0ABW3D767_9BACL</name>
<evidence type="ECO:0000256" key="1">
    <source>
        <dbReference type="SAM" id="Phobius"/>
    </source>
</evidence>
<feature type="transmembrane region" description="Helical" evidence="1">
    <location>
        <begin position="43"/>
        <end position="62"/>
    </location>
</feature>
<keyword evidence="1" id="KW-0812">Transmembrane</keyword>
<dbReference type="InterPro" id="IPR045679">
    <property type="entry name" value="DUF6199"/>
</dbReference>
<keyword evidence="1" id="KW-1133">Transmembrane helix</keyword>
<gene>
    <name evidence="3" type="ORF">ACFQ03_06665</name>
</gene>
<dbReference type="RefSeq" id="WP_379286996.1">
    <property type="nucleotide sequence ID" value="NZ_JBHTIU010000023.1"/>
</dbReference>
<keyword evidence="1" id="KW-0472">Membrane</keyword>
<evidence type="ECO:0000313" key="3">
    <source>
        <dbReference type="EMBL" id="MFD0868826.1"/>
    </source>
</evidence>
<organism evidence="3 4">
    <name type="scientific">Paenibacillus residui</name>
    <dbReference type="NCBI Taxonomy" id="629724"/>
    <lineage>
        <taxon>Bacteria</taxon>
        <taxon>Bacillati</taxon>
        <taxon>Bacillota</taxon>
        <taxon>Bacilli</taxon>
        <taxon>Bacillales</taxon>
        <taxon>Paenibacillaceae</taxon>
        <taxon>Paenibacillus</taxon>
    </lineage>
</organism>
<keyword evidence="4" id="KW-1185">Reference proteome</keyword>
<proteinExistence type="predicted"/>
<sequence>MSIFLILAGLLMLFKTKLLWNLTEKWTSRDATEPSDLYLWNTRFGGIVCFSIGVVGIFVQILL</sequence>
<comment type="caution">
    <text evidence="3">The sequence shown here is derived from an EMBL/GenBank/DDBJ whole genome shotgun (WGS) entry which is preliminary data.</text>
</comment>